<sequence length="385" mass="43419">MWFLTLALDIGAYALWTLSSNYTVAPGDKPRGRHKVDKWQAEQNIDFSQVPARQHYTNDAFYNWVPAQAPFSIFTGEDRSGRVGLISLPTNLKYQLATTISEDLNTYNGIDGFVGFGPEFAQVSYAHEIEAHARSSSQTLMTQLQTVGLITPLVKTFVISPFHLKGHAPRLWMGVWDWPDVENTHPELVAAYTFELKRRELVIPTVPKHRDSLVTVWAVRLREVNIYDVESHAHVETLFEDSRGVNTRLDTGTELAFLPEQFFDKVTTSPTISVEAHYAGGTLSKYTIRQPGNLPHRFWLQLGFQIRGGTVGYILVAPLCSALTYRNTRRSGTNESVFAALPTFVVPRLGQTTALIGLNWLKYLWVSYRDKLPDVPEVAMLPGHK</sequence>
<evidence type="ECO:0008006" key="3">
    <source>
        <dbReference type="Google" id="ProtNLM"/>
    </source>
</evidence>
<dbReference type="Gene3D" id="2.40.70.10">
    <property type="entry name" value="Acid Proteases"/>
    <property type="match status" value="1"/>
</dbReference>
<dbReference type="EMBL" id="VDMD01000051">
    <property type="protein sequence ID" value="TRM57219.1"/>
    <property type="molecule type" value="Genomic_DNA"/>
</dbReference>
<comment type="caution">
    <text evidence="1">The sequence shown here is derived from an EMBL/GenBank/DDBJ whole genome shotgun (WGS) entry which is preliminary data.</text>
</comment>
<protein>
    <recommendedName>
        <fullName evidence="3">Aspartic peptidase domain-containing protein</fullName>
    </recommendedName>
</protein>
<dbReference type="Proteomes" id="UP000320762">
    <property type="component" value="Unassembled WGS sequence"/>
</dbReference>
<proteinExistence type="predicted"/>
<organism evidence="1 2">
    <name type="scientific">Schizophyllum amplum</name>
    <dbReference type="NCBI Taxonomy" id="97359"/>
    <lineage>
        <taxon>Eukaryota</taxon>
        <taxon>Fungi</taxon>
        <taxon>Dikarya</taxon>
        <taxon>Basidiomycota</taxon>
        <taxon>Agaricomycotina</taxon>
        <taxon>Agaricomycetes</taxon>
        <taxon>Agaricomycetidae</taxon>
        <taxon>Agaricales</taxon>
        <taxon>Schizophyllaceae</taxon>
        <taxon>Schizophyllum</taxon>
    </lineage>
</organism>
<dbReference type="AlphaFoldDB" id="A0A550BXF0"/>
<gene>
    <name evidence="1" type="ORF">BD626DRAFT_515862</name>
</gene>
<name>A0A550BXF0_9AGAR</name>
<dbReference type="SUPFAM" id="SSF50630">
    <property type="entry name" value="Acid proteases"/>
    <property type="match status" value="1"/>
</dbReference>
<evidence type="ECO:0000313" key="2">
    <source>
        <dbReference type="Proteomes" id="UP000320762"/>
    </source>
</evidence>
<accession>A0A550BXF0</accession>
<evidence type="ECO:0000313" key="1">
    <source>
        <dbReference type="EMBL" id="TRM57219.1"/>
    </source>
</evidence>
<reference evidence="1 2" key="1">
    <citation type="journal article" date="2019" name="New Phytol.">
        <title>Comparative genomics reveals unique wood-decay strategies and fruiting body development in the Schizophyllaceae.</title>
        <authorList>
            <person name="Almasi E."/>
            <person name="Sahu N."/>
            <person name="Krizsan K."/>
            <person name="Balint B."/>
            <person name="Kovacs G.M."/>
            <person name="Kiss B."/>
            <person name="Cseklye J."/>
            <person name="Drula E."/>
            <person name="Henrissat B."/>
            <person name="Nagy I."/>
            <person name="Chovatia M."/>
            <person name="Adam C."/>
            <person name="LaButti K."/>
            <person name="Lipzen A."/>
            <person name="Riley R."/>
            <person name="Grigoriev I.V."/>
            <person name="Nagy L.G."/>
        </authorList>
    </citation>
    <scope>NUCLEOTIDE SEQUENCE [LARGE SCALE GENOMIC DNA]</scope>
    <source>
        <strain evidence="1 2">NL-1724</strain>
    </source>
</reference>
<feature type="non-terminal residue" evidence="1">
    <location>
        <position position="1"/>
    </location>
</feature>
<keyword evidence="2" id="KW-1185">Reference proteome</keyword>
<dbReference type="InterPro" id="IPR021109">
    <property type="entry name" value="Peptidase_aspartic_dom_sf"/>
</dbReference>